<dbReference type="GO" id="GO:0016787">
    <property type="term" value="F:hydrolase activity"/>
    <property type="evidence" value="ECO:0007669"/>
    <property type="project" value="UniProtKB-KW"/>
</dbReference>
<sequence length="114" mass="13075">VFYQQKSYNPSMGMESLLETLISKASALQRSDRAGRTEPGKCFRLYTAWTYQNEMQDHGIPEIQRTNLSSVVITLKRLGIHDLMNFDFIDRPPAETIIRAQEELYALCTLNSNS</sequence>
<dbReference type="GO" id="GO:0003723">
    <property type="term" value="F:RNA binding"/>
    <property type="evidence" value="ECO:0007669"/>
    <property type="project" value="TreeGrafter"/>
</dbReference>
<evidence type="ECO:0000256" key="5">
    <source>
        <dbReference type="ARBA" id="ARBA00022840"/>
    </source>
</evidence>
<keyword evidence="2" id="KW-0547">Nucleotide-binding</keyword>
<keyword evidence="5" id="KW-0067">ATP-binding</keyword>
<name>A0AA38GTJ0_TAXCH</name>
<protein>
    <recommendedName>
        <fullName evidence="1">RNA helicase</fullName>
        <ecNumber evidence="1">3.6.4.13</ecNumber>
    </recommendedName>
</protein>
<comment type="caution">
    <text evidence="7">The sequence shown here is derived from an EMBL/GenBank/DDBJ whole genome shotgun (WGS) entry which is preliminary data.</text>
</comment>
<dbReference type="GO" id="GO:0071013">
    <property type="term" value="C:catalytic step 2 spliceosome"/>
    <property type="evidence" value="ECO:0007669"/>
    <property type="project" value="TreeGrafter"/>
</dbReference>
<evidence type="ECO:0000256" key="2">
    <source>
        <dbReference type="ARBA" id="ARBA00022741"/>
    </source>
</evidence>
<evidence type="ECO:0000313" key="8">
    <source>
        <dbReference type="Proteomes" id="UP000824469"/>
    </source>
</evidence>
<reference evidence="7 8" key="1">
    <citation type="journal article" date="2021" name="Nat. Plants">
        <title>The Taxus genome provides insights into paclitaxel biosynthesis.</title>
        <authorList>
            <person name="Xiong X."/>
            <person name="Gou J."/>
            <person name="Liao Q."/>
            <person name="Li Y."/>
            <person name="Zhou Q."/>
            <person name="Bi G."/>
            <person name="Li C."/>
            <person name="Du R."/>
            <person name="Wang X."/>
            <person name="Sun T."/>
            <person name="Guo L."/>
            <person name="Liang H."/>
            <person name="Lu P."/>
            <person name="Wu Y."/>
            <person name="Zhang Z."/>
            <person name="Ro D.K."/>
            <person name="Shang Y."/>
            <person name="Huang S."/>
            <person name="Yan J."/>
        </authorList>
    </citation>
    <scope>NUCLEOTIDE SEQUENCE [LARGE SCALE GENOMIC DNA]</scope>
    <source>
        <strain evidence="7">Ta-2019</strain>
    </source>
</reference>
<organism evidence="7 8">
    <name type="scientific">Taxus chinensis</name>
    <name type="common">Chinese yew</name>
    <name type="synonym">Taxus wallichiana var. chinensis</name>
    <dbReference type="NCBI Taxonomy" id="29808"/>
    <lineage>
        <taxon>Eukaryota</taxon>
        <taxon>Viridiplantae</taxon>
        <taxon>Streptophyta</taxon>
        <taxon>Embryophyta</taxon>
        <taxon>Tracheophyta</taxon>
        <taxon>Spermatophyta</taxon>
        <taxon>Pinopsida</taxon>
        <taxon>Pinidae</taxon>
        <taxon>Conifers II</taxon>
        <taxon>Cupressales</taxon>
        <taxon>Taxaceae</taxon>
        <taxon>Taxus</taxon>
    </lineage>
</organism>
<feature type="non-terminal residue" evidence="7">
    <location>
        <position position="1"/>
    </location>
</feature>
<comment type="catalytic activity">
    <reaction evidence="6">
        <text>ATP + H2O = ADP + phosphate + H(+)</text>
        <dbReference type="Rhea" id="RHEA:13065"/>
        <dbReference type="ChEBI" id="CHEBI:15377"/>
        <dbReference type="ChEBI" id="CHEBI:15378"/>
        <dbReference type="ChEBI" id="CHEBI:30616"/>
        <dbReference type="ChEBI" id="CHEBI:43474"/>
        <dbReference type="ChEBI" id="CHEBI:456216"/>
        <dbReference type="EC" id="3.6.4.13"/>
    </reaction>
</comment>
<dbReference type="GO" id="GO:0003724">
    <property type="term" value="F:RNA helicase activity"/>
    <property type="evidence" value="ECO:0007669"/>
    <property type="project" value="UniProtKB-EC"/>
</dbReference>
<gene>
    <name evidence="7" type="ORF">KI387_000526</name>
</gene>
<dbReference type="SUPFAM" id="SSF52540">
    <property type="entry name" value="P-loop containing nucleoside triphosphate hydrolases"/>
    <property type="match status" value="1"/>
</dbReference>
<keyword evidence="8" id="KW-1185">Reference proteome</keyword>
<accession>A0AA38GTJ0</accession>
<proteinExistence type="predicted"/>
<evidence type="ECO:0000256" key="6">
    <source>
        <dbReference type="ARBA" id="ARBA00047984"/>
    </source>
</evidence>
<keyword evidence="4" id="KW-0347">Helicase</keyword>
<dbReference type="PANTHER" id="PTHR18934:SF83">
    <property type="entry name" value="PRE-MRNA-SPLICING FACTOR ATP-DEPENDENT RNA HELICASE DHX16"/>
    <property type="match status" value="1"/>
</dbReference>
<evidence type="ECO:0000256" key="3">
    <source>
        <dbReference type="ARBA" id="ARBA00022801"/>
    </source>
</evidence>
<dbReference type="PANTHER" id="PTHR18934">
    <property type="entry name" value="ATP-DEPENDENT RNA HELICASE"/>
    <property type="match status" value="1"/>
</dbReference>
<dbReference type="Proteomes" id="UP000824469">
    <property type="component" value="Unassembled WGS sequence"/>
</dbReference>
<keyword evidence="3" id="KW-0378">Hydrolase</keyword>
<dbReference type="OMA" id="NVAPRMN"/>
<dbReference type="InterPro" id="IPR027417">
    <property type="entry name" value="P-loop_NTPase"/>
</dbReference>
<evidence type="ECO:0000256" key="1">
    <source>
        <dbReference type="ARBA" id="ARBA00012552"/>
    </source>
</evidence>
<dbReference type="InterPro" id="IPR042035">
    <property type="entry name" value="DEAH_win-hel_dom"/>
</dbReference>
<dbReference type="Gene3D" id="3.40.50.300">
    <property type="entry name" value="P-loop containing nucleotide triphosphate hydrolases"/>
    <property type="match status" value="1"/>
</dbReference>
<dbReference type="AlphaFoldDB" id="A0AA38GTJ0"/>
<evidence type="ECO:0000256" key="4">
    <source>
        <dbReference type="ARBA" id="ARBA00022806"/>
    </source>
</evidence>
<dbReference type="Gene3D" id="1.10.10.2130">
    <property type="entry name" value="DEAH helicase family, winged-helix domain"/>
    <property type="match status" value="1"/>
</dbReference>
<dbReference type="FunFam" id="1.10.10.2130:FF:000001">
    <property type="entry name" value="Pre-mRNA-splicing factor ATP-dependent RNA helicase"/>
    <property type="match status" value="1"/>
</dbReference>
<dbReference type="EMBL" id="JAHRHJ020000001">
    <property type="protein sequence ID" value="KAH9328418.1"/>
    <property type="molecule type" value="Genomic_DNA"/>
</dbReference>
<evidence type="ECO:0000313" key="7">
    <source>
        <dbReference type="EMBL" id="KAH9328418.1"/>
    </source>
</evidence>
<dbReference type="EC" id="3.6.4.13" evidence="1"/>
<dbReference type="GO" id="GO:0005524">
    <property type="term" value="F:ATP binding"/>
    <property type="evidence" value="ECO:0007669"/>
    <property type="project" value="UniProtKB-KW"/>
</dbReference>